<dbReference type="AlphaFoldDB" id="A0A820FC12"/>
<organism evidence="1 2">
    <name type="scientific">Rotaria sordida</name>
    <dbReference type="NCBI Taxonomy" id="392033"/>
    <lineage>
        <taxon>Eukaryota</taxon>
        <taxon>Metazoa</taxon>
        <taxon>Spiralia</taxon>
        <taxon>Gnathifera</taxon>
        <taxon>Rotifera</taxon>
        <taxon>Eurotatoria</taxon>
        <taxon>Bdelloidea</taxon>
        <taxon>Philodinida</taxon>
        <taxon>Philodinidae</taxon>
        <taxon>Rotaria</taxon>
    </lineage>
</organism>
<dbReference type="EMBL" id="CAJOBD010025049">
    <property type="protein sequence ID" value="CAF4262177.1"/>
    <property type="molecule type" value="Genomic_DNA"/>
</dbReference>
<feature type="non-terminal residue" evidence="1">
    <location>
        <position position="1"/>
    </location>
</feature>
<dbReference type="SUPFAM" id="SSF56219">
    <property type="entry name" value="DNase I-like"/>
    <property type="match status" value="1"/>
</dbReference>
<dbReference type="InterPro" id="IPR036691">
    <property type="entry name" value="Endo/exonu/phosph_ase_sf"/>
</dbReference>
<proteinExistence type="predicted"/>
<feature type="non-terminal residue" evidence="1">
    <location>
        <position position="175"/>
    </location>
</feature>
<dbReference type="PANTHER" id="PTHR33776:SF3">
    <property type="entry name" value="PHD-TYPE DOMAIN-CONTAINING PROTEIN"/>
    <property type="match status" value="1"/>
</dbReference>
<protein>
    <recommendedName>
        <fullName evidence="3">Endonuclease/exonuclease/phosphatase domain-containing protein</fullName>
    </recommendedName>
</protein>
<evidence type="ECO:0000313" key="2">
    <source>
        <dbReference type="Proteomes" id="UP000663836"/>
    </source>
</evidence>
<dbReference type="Gene3D" id="3.60.10.10">
    <property type="entry name" value="Endonuclease/exonuclease/phosphatase"/>
    <property type="match status" value="1"/>
</dbReference>
<accession>A0A820FC12</accession>
<dbReference type="Proteomes" id="UP000663836">
    <property type="component" value="Unassembled WGS sequence"/>
</dbReference>
<comment type="caution">
    <text evidence="1">The sequence shown here is derived from an EMBL/GenBank/DDBJ whole genome shotgun (WGS) entry which is preliminary data.</text>
</comment>
<dbReference type="PANTHER" id="PTHR33776">
    <property type="entry name" value="ENDO/EXONUCLEASE/PHOSPHATASE DOMAIN-CONTAINING PROTEIN"/>
    <property type="match status" value="1"/>
</dbReference>
<evidence type="ECO:0000313" key="1">
    <source>
        <dbReference type="EMBL" id="CAF4262177.1"/>
    </source>
</evidence>
<name>A0A820FC12_9BILA</name>
<evidence type="ECO:0008006" key="3">
    <source>
        <dbReference type="Google" id="ProtNLM"/>
    </source>
</evidence>
<gene>
    <name evidence="1" type="ORF">JBS370_LOCUS39115</name>
</gene>
<sequence length="175" mass="20358">QYAPIEEKALFRLGFHNVEGLEAHYNDIKNHHWYKSCNLVCINETWLKSTNCQYDLEGFTLLVQNRSNSYYNPSLCERDRGGVGIFIRNDTTFEIINLPCSNVESLTIKTQVLNKICFITTVYKPPHMNSTNFITDFNQQLELMNLENSQHIIMGDFNENLNSINTSIHNNFEAR</sequence>
<reference evidence="1" key="1">
    <citation type="submission" date="2021-02" db="EMBL/GenBank/DDBJ databases">
        <authorList>
            <person name="Nowell W R."/>
        </authorList>
    </citation>
    <scope>NUCLEOTIDE SEQUENCE</scope>
</reference>